<dbReference type="InterPro" id="IPR002645">
    <property type="entry name" value="STAS_dom"/>
</dbReference>
<evidence type="ECO:0000313" key="3">
    <source>
        <dbReference type="Proteomes" id="UP000005496"/>
    </source>
</evidence>
<sequence>MQGEENQLVLKIDQNIVSANAKEIKEKLKESIPQESGTLVVDLGQVDQVDSIGVGVLIATFNSLKKEGKGFKLVNVDDNLYNLFQVMRLNKHFEIEGKN</sequence>
<dbReference type="Proteomes" id="UP000005496">
    <property type="component" value="Unassembled WGS sequence"/>
</dbReference>
<dbReference type="CDD" id="cd07043">
    <property type="entry name" value="STAS_anti-anti-sigma_factors"/>
    <property type="match status" value="1"/>
</dbReference>
<proteinExistence type="predicted"/>
<dbReference type="GO" id="GO:0043856">
    <property type="term" value="F:anti-sigma factor antagonist activity"/>
    <property type="evidence" value="ECO:0007669"/>
    <property type="project" value="TreeGrafter"/>
</dbReference>
<comment type="caution">
    <text evidence="2">The sequence shown here is derived from an EMBL/GenBank/DDBJ whole genome shotgun (WGS) entry which is preliminary data.</text>
</comment>
<accession>D6SUE3</accession>
<dbReference type="AlphaFoldDB" id="D6SUE3"/>
<evidence type="ECO:0000313" key="2">
    <source>
        <dbReference type="EMBL" id="EFI32923.1"/>
    </source>
</evidence>
<dbReference type="SUPFAM" id="SSF52091">
    <property type="entry name" value="SpoIIaa-like"/>
    <property type="match status" value="1"/>
</dbReference>
<gene>
    <name evidence="2" type="ORF">Dthio_PD0237</name>
</gene>
<dbReference type="PROSITE" id="PS50801">
    <property type="entry name" value="STAS"/>
    <property type="match status" value="1"/>
</dbReference>
<dbReference type="OrthoDB" id="254943at2"/>
<organism evidence="2 3">
    <name type="scientific">Desulfonatronospira thiodismutans ASO3-1</name>
    <dbReference type="NCBI Taxonomy" id="555779"/>
    <lineage>
        <taxon>Bacteria</taxon>
        <taxon>Pseudomonadati</taxon>
        <taxon>Thermodesulfobacteriota</taxon>
        <taxon>Desulfovibrionia</taxon>
        <taxon>Desulfovibrionales</taxon>
        <taxon>Desulfonatronovibrionaceae</taxon>
        <taxon>Desulfonatronospira</taxon>
    </lineage>
</organism>
<dbReference type="RefSeq" id="WP_008871616.1">
    <property type="nucleotide sequence ID" value="NZ_ACJN02000004.1"/>
</dbReference>
<keyword evidence="3" id="KW-1185">Reference proteome</keyword>
<feature type="domain" description="STAS" evidence="1">
    <location>
        <begin position="1"/>
        <end position="99"/>
    </location>
</feature>
<dbReference type="PANTHER" id="PTHR33495:SF2">
    <property type="entry name" value="ANTI-SIGMA FACTOR ANTAGONIST TM_1081-RELATED"/>
    <property type="match status" value="1"/>
</dbReference>
<reference evidence="2" key="1">
    <citation type="submission" date="2010-05" db="EMBL/GenBank/DDBJ databases">
        <title>The draft genome of Desulfonatronospira thiodismutans ASO3-1.</title>
        <authorList>
            <consortium name="US DOE Joint Genome Institute (JGI-PGF)"/>
            <person name="Lucas S."/>
            <person name="Copeland A."/>
            <person name="Lapidus A."/>
            <person name="Cheng J.-F."/>
            <person name="Bruce D."/>
            <person name="Goodwin L."/>
            <person name="Pitluck S."/>
            <person name="Chertkov O."/>
            <person name="Brettin T."/>
            <person name="Detter J.C."/>
            <person name="Han C."/>
            <person name="Land M.L."/>
            <person name="Hauser L."/>
            <person name="Kyrpides N."/>
            <person name="Mikhailova N."/>
            <person name="Muyzer G."/>
            <person name="Woyke T."/>
        </authorList>
    </citation>
    <scope>NUCLEOTIDE SEQUENCE [LARGE SCALE GENOMIC DNA]</scope>
    <source>
        <strain evidence="2">ASO3-1</strain>
    </source>
</reference>
<name>D6SUE3_9BACT</name>
<dbReference type="Pfam" id="PF01740">
    <property type="entry name" value="STAS"/>
    <property type="match status" value="1"/>
</dbReference>
<dbReference type="PANTHER" id="PTHR33495">
    <property type="entry name" value="ANTI-SIGMA FACTOR ANTAGONIST TM_1081-RELATED-RELATED"/>
    <property type="match status" value="1"/>
</dbReference>
<dbReference type="EMBL" id="ACJN02000004">
    <property type="protein sequence ID" value="EFI32923.1"/>
    <property type="molecule type" value="Genomic_DNA"/>
</dbReference>
<protein>
    <submittedName>
        <fullName evidence="2">Anti-sigma-factor antagonist</fullName>
    </submittedName>
</protein>
<evidence type="ECO:0000259" key="1">
    <source>
        <dbReference type="PROSITE" id="PS50801"/>
    </source>
</evidence>
<dbReference type="Gene3D" id="3.30.750.24">
    <property type="entry name" value="STAS domain"/>
    <property type="match status" value="1"/>
</dbReference>
<dbReference type="eggNOG" id="COG1366">
    <property type="taxonomic scope" value="Bacteria"/>
</dbReference>
<dbReference type="InterPro" id="IPR036513">
    <property type="entry name" value="STAS_dom_sf"/>
</dbReference>